<dbReference type="EMBL" id="BMPF01000001">
    <property type="protein sequence ID" value="GGL26881.1"/>
    <property type="molecule type" value="Genomic_DNA"/>
</dbReference>
<keyword evidence="2" id="KW-1185">Reference proteome</keyword>
<dbReference type="InterPro" id="IPR043825">
    <property type="entry name" value="DUF5802"/>
</dbReference>
<protein>
    <submittedName>
        <fullName evidence="1">Uncharacterized protein</fullName>
    </submittedName>
</protein>
<reference evidence="1 2" key="1">
    <citation type="journal article" date="2019" name="Int. J. Syst. Evol. Microbiol.">
        <title>The Global Catalogue of Microorganisms (GCM) 10K type strain sequencing project: providing services to taxonomists for standard genome sequencing and annotation.</title>
        <authorList>
            <consortium name="The Broad Institute Genomics Platform"/>
            <consortium name="The Broad Institute Genome Sequencing Center for Infectious Disease"/>
            <person name="Wu L."/>
            <person name="Ma J."/>
        </authorList>
    </citation>
    <scope>NUCLEOTIDE SEQUENCE [LARGE SCALE GENOMIC DNA]</scope>
    <source>
        <strain evidence="1 2">JCM 19585</strain>
    </source>
</reference>
<accession>A0A830ET28</accession>
<proteinExistence type="predicted"/>
<dbReference type="Pfam" id="PF19118">
    <property type="entry name" value="DUF5802"/>
    <property type="match status" value="1"/>
</dbReference>
<dbReference type="Proteomes" id="UP000628840">
    <property type="component" value="Unassembled WGS sequence"/>
</dbReference>
<evidence type="ECO:0000313" key="2">
    <source>
        <dbReference type="Proteomes" id="UP000628840"/>
    </source>
</evidence>
<gene>
    <name evidence="1" type="ORF">GCM10009037_08140</name>
</gene>
<evidence type="ECO:0000313" key="1">
    <source>
        <dbReference type="EMBL" id="GGL26881.1"/>
    </source>
</evidence>
<name>A0A830ET28_9EURY</name>
<sequence length="111" mass="12324">MFEVFSSGYYLGRLYVEPSDGDTAALQRRQHERVNAQLYADDGVARTDYPLVMKVGTRHYRVEGDADVPADTLVVPRETLEEAGIDNPPALSEVLLARSGHARRLYETGAV</sequence>
<comment type="caution">
    <text evidence="1">The sequence shown here is derived from an EMBL/GenBank/DDBJ whole genome shotgun (WGS) entry which is preliminary data.</text>
</comment>
<dbReference type="RefSeq" id="WP_123075324.1">
    <property type="nucleotide sequence ID" value="NZ_BMPF01000001.1"/>
</dbReference>
<organism evidence="1 2">
    <name type="scientific">Halarchaeum grantii</name>
    <dbReference type="NCBI Taxonomy" id="1193105"/>
    <lineage>
        <taxon>Archaea</taxon>
        <taxon>Methanobacteriati</taxon>
        <taxon>Methanobacteriota</taxon>
        <taxon>Stenosarchaea group</taxon>
        <taxon>Halobacteria</taxon>
        <taxon>Halobacteriales</taxon>
        <taxon>Halobacteriaceae</taxon>
    </lineage>
</organism>
<dbReference type="OrthoDB" id="179978at2157"/>
<dbReference type="AlphaFoldDB" id="A0A830ET28"/>
<dbReference type="GeneID" id="55823058"/>